<gene>
    <name evidence="1" type="ORF">CLUMA_CG003642</name>
</gene>
<reference evidence="1 2" key="1">
    <citation type="submission" date="2015-04" db="EMBL/GenBank/DDBJ databases">
        <authorList>
            <person name="Syromyatnikov M.Y."/>
            <person name="Popov V.N."/>
        </authorList>
    </citation>
    <scope>NUCLEOTIDE SEQUENCE [LARGE SCALE GENOMIC DNA]</scope>
</reference>
<dbReference type="EMBL" id="CVRI01000015">
    <property type="protein sequence ID" value="CRK89911.1"/>
    <property type="molecule type" value="Genomic_DNA"/>
</dbReference>
<accession>A0A1J1HPD7</accession>
<dbReference type="AlphaFoldDB" id="A0A1J1HPD7"/>
<sequence length="118" mass="13469">MNRIKSFEFVILNPSIQHSWMKKHSKKHSSYYAHNFKAAHIINQEEKRARDVVWSGQLNGVILLPQPFSGPKRDSQPSSQACAGILIGCNLMLRLPVQTLFETIYLQFEVLALSPLFS</sequence>
<name>A0A1J1HPD7_9DIPT</name>
<evidence type="ECO:0000313" key="1">
    <source>
        <dbReference type="EMBL" id="CRK89911.1"/>
    </source>
</evidence>
<organism evidence="1 2">
    <name type="scientific">Clunio marinus</name>
    <dbReference type="NCBI Taxonomy" id="568069"/>
    <lineage>
        <taxon>Eukaryota</taxon>
        <taxon>Metazoa</taxon>
        <taxon>Ecdysozoa</taxon>
        <taxon>Arthropoda</taxon>
        <taxon>Hexapoda</taxon>
        <taxon>Insecta</taxon>
        <taxon>Pterygota</taxon>
        <taxon>Neoptera</taxon>
        <taxon>Endopterygota</taxon>
        <taxon>Diptera</taxon>
        <taxon>Nematocera</taxon>
        <taxon>Chironomoidea</taxon>
        <taxon>Chironomidae</taxon>
        <taxon>Clunio</taxon>
    </lineage>
</organism>
<evidence type="ECO:0000313" key="2">
    <source>
        <dbReference type="Proteomes" id="UP000183832"/>
    </source>
</evidence>
<proteinExistence type="predicted"/>
<protein>
    <submittedName>
        <fullName evidence="1">CLUMA_CG003642, isoform A</fullName>
    </submittedName>
</protein>
<keyword evidence="2" id="KW-1185">Reference proteome</keyword>
<dbReference type="Proteomes" id="UP000183832">
    <property type="component" value="Unassembled WGS sequence"/>
</dbReference>